<evidence type="ECO:0000313" key="5">
    <source>
        <dbReference type="EMBL" id="CAG5112494.1"/>
    </source>
</evidence>
<evidence type="ECO:0000256" key="1">
    <source>
        <dbReference type="ARBA" id="ARBA00022443"/>
    </source>
</evidence>
<organism evidence="5 6">
    <name type="scientific">Oikopleura dioica</name>
    <name type="common">Tunicate</name>
    <dbReference type="NCBI Taxonomy" id="34765"/>
    <lineage>
        <taxon>Eukaryota</taxon>
        <taxon>Metazoa</taxon>
        <taxon>Chordata</taxon>
        <taxon>Tunicata</taxon>
        <taxon>Appendicularia</taxon>
        <taxon>Copelata</taxon>
        <taxon>Oikopleuridae</taxon>
        <taxon>Oikopleura</taxon>
    </lineage>
</organism>
<dbReference type="PROSITE" id="PS50002">
    <property type="entry name" value="SH3"/>
    <property type="match status" value="1"/>
</dbReference>
<dbReference type="Pfam" id="PF14604">
    <property type="entry name" value="SH3_9"/>
    <property type="match status" value="1"/>
</dbReference>
<dbReference type="EMBL" id="OU015567">
    <property type="protein sequence ID" value="CAG5112494.1"/>
    <property type="molecule type" value="Genomic_DNA"/>
</dbReference>
<sequence>MSKSDPRGASDAKQVFSALNAQLMAELPKLSALAESLFLSSVASLTYLVGQLLAKLNSQHPRPSSENNHAARAKFKKSNDDLWLAIQKLDLISTNFNRPKPEPVLTSSTQTPHDRSIIANQRGYVFQAKDRWISGDRRDLKVSKGDLLHKIHDQVVQGKILVDNGSKKGYVPMRILSPISRRQLGSFVNGNSDSSEQLQTVLPEKSGKDKSSSALIDFETEADSPVSNKTNTSEFFINAKYDFTRRSDAELTVEEGERVLVVTQADADGNTDWWFVRNSVGKSGYVPRSYLVNEADI</sequence>
<dbReference type="InterPro" id="IPR036028">
    <property type="entry name" value="SH3-like_dom_sf"/>
</dbReference>
<dbReference type="SUPFAM" id="SSF50044">
    <property type="entry name" value="SH3-domain"/>
    <property type="match status" value="2"/>
</dbReference>
<feature type="compositionally biased region" description="Polar residues" evidence="3">
    <location>
        <begin position="187"/>
        <end position="200"/>
    </location>
</feature>
<keyword evidence="6" id="KW-1185">Reference proteome</keyword>
<proteinExistence type="predicted"/>
<evidence type="ECO:0000313" key="6">
    <source>
        <dbReference type="Proteomes" id="UP001158576"/>
    </source>
</evidence>
<reference evidence="5 6" key="1">
    <citation type="submission" date="2021-04" db="EMBL/GenBank/DDBJ databases">
        <authorList>
            <person name="Bliznina A."/>
        </authorList>
    </citation>
    <scope>NUCLEOTIDE SEQUENCE [LARGE SCALE GENOMIC DNA]</scope>
</reference>
<feature type="domain" description="SH3" evidence="4">
    <location>
        <begin position="232"/>
        <end position="296"/>
    </location>
</feature>
<protein>
    <submittedName>
        <fullName evidence="5">Oidioi.mRNA.OKI2018_I69.chr2.g6706.t1.cds</fullName>
    </submittedName>
</protein>
<dbReference type="InterPro" id="IPR051492">
    <property type="entry name" value="Dynamin-Rho_GEF"/>
</dbReference>
<name>A0ABN7TD38_OIKDI</name>
<keyword evidence="1 2" id="KW-0728">SH3 domain</keyword>
<dbReference type="Proteomes" id="UP001158576">
    <property type="component" value="Chromosome 2"/>
</dbReference>
<evidence type="ECO:0000256" key="2">
    <source>
        <dbReference type="PROSITE-ProRule" id="PRU00192"/>
    </source>
</evidence>
<dbReference type="PANTHER" id="PTHR22834:SF20">
    <property type="entry name" value="SH3 DOMAIN-CONTAINING PROTEIN"/>
    <property type="match status" value="1"/>
</dbReference>
<dbReference type="InterPro" id="IPR001452">
    <property type="entry name" value="SH3_domain"/>
</dbReference>
<evidence type="ECO:0000259" key="4">
    <source>
        <dbReference type="PROSITE" id="PS50002"/>
    </source>
</evidence>
<dbReference type="PANTHER" id="PTHR22834">
    <property type="entry name" value="NUCLEAR FUSION PROTEIN FUS2"/>
    <property type="match status" value="1"/>
</dbReference>
<dbReference type="Gene3D" id="2.30.30.40">
    <property type="entry name" value="SH3 Domains"/>
    <property type="match status" value="2"/>
</dbReference>
<accession>A0ABN7TD38</accession>
<evidence type="ECO:0000256" key="3">
    <source>
        <dbReference type="SAM" id="MobiDB-lite"/>
    </source>
</evidence>
<dbReference type="SMART" id="SM00326">
    <property type="entry name" value="SH3"/>
    <property type="match status" value="1"/>
</dbReference>
<gene>
    <name evidence="5" type="ORF">OKIOD_LOCUS15471</name>
</gene>
<feature type="region of interest" description="Disordered" evidence="3">
    <location>
        <begin position="187"/>
        <end position="209"/>
    </location>
</feature>